<evidence type="ECO:0000313" key="2">
    <source>
        <dbReference type="Proteomes" id="UP000805649"/>
    </source>
</evidence>
<dbReference type="Proteomes" id="UP000805649">
    <property type="component" value="Unassembled WGS sequence"/>
</dbReference>
<reference evidence="1 2" key="1">
    <citation type="journal article" date="2020" name="Phytopathology">
        <title>Genome Sequence Resources of Colletotrichum truncatum, C. plurivorum, C. musicola, and C. sojae: Four Species Pathogenic to Soybean (Glycine max).</title>
        <authorList>
            <person name="Rogerio F."/>
            <person name="Boufleur T.R."/>
            <person name="Ciampi-Guillardi M."/>
            <person name="Sukno S.A."/>
            <person name="Thon M.R."/>
            <person name="Massola Junior N.S."/>
            <person name="Baroncelli R."/>
        </authorList>
    </citation>
    <scope>NUCLEOTIDE SEQUENCE [LARGE SCALE GENOMIC DNA]</scope>
    <source>
        <strain evidence="1 2">CMES1059</strain>
    </source>
</reference>
<proteinExistence type="predicted"/>
<dbReference type="EMBL" id="VUJX02000001">
    <property type="protein sequence ID" value="KAL0943413.1"/>
    <property type="molecule type" value="Genomic_DNA"/>
</dbReference>
<organism evidence="1 2">
    <name type="scientific">Colletotrichum truncatum</name>
    <name type="common">Anthracnose fungus</name>
    <name type="synonym">Colletotrichum capsici</name>
    <dbReference type="NCBI Taxonomy" id="5467"/>
    <lineage>
        <taxon>Eukaryota</taxon>
        <taxon>Fungi</taxon>
        <taxon>Dikarya</taxon>
        <taxon>Ascomycota</taxon>
        <taxon>Pezizomycotina</taxon>
        <taxon>Sordariomycetes</taxon>
        <taxon>Hypocreomycetidae</taxon>
        <taxon>Glomerellales</taxon>
        <taxon>Glomerellaceae</taxon>
        <taxon>Colletotrichum</taxon>
        <taxon>Colletotrichum truncatum species complex</taxon>
    </lineage>
</organism>
<evidence type="ECO:0000313" key="1">
    <source>
        <dbReference type="EMBL" id="KAL0943413.1"/>
    </source>
</evidence>
<protein>
    <submittedName>
        <fullName evidence="1">Uncharacterized protein</fullName>
    </submittedName>
</protein>
<gene>
    <name evidence="1" type="ORF">CTRU02_201299</name>
</gene>
<accession>A0ACC3ZHK1</accession>
<keyword evidence="2" id="KW-1185">Reference proteome</keyword>
<comment type="caution">
    <text evidence="1">The sequence shown here is derived from an EMBL/GenBank/DDBJ whole genome shotgun (WGS) entry which is preliminary data.</text>
</comment>
<name>A0ACC3ZHK1_COLTU</name>
<sequence>MPLFTLLSTTASALPSRHSARDFTYTTLGCFTDLTDGKRALNDMHYATDDMTIEKCASFCSSFALFGVEYGRECYCGNSRNPTSTLADSKDCSFSCSGDSNSKCGAGNRINIYNNAKPKVQAPATLSGASSLGCFVEAAHRVLPSKAISGSDMTAAKCATNCAGFDYFGTQWSSECYCGNTLPTVSAPASECNMACSGKGDEVCGGNLRLNVYKFDQASVTAPAPAAVSGFEYKGCYADNIPQRVLSGKVTKSAAMTLEMCAAACGGSGYTWFGVEFGSECYCGTQLDAASSLASERECSMKCSGSGSQNCGGSNRLNVYRTDISGTASSKESIGGFHYQSCWTDKVDDRSLKAVDYRTDDMTVEKCAKRCEAYAYFGLEYSRECFCGNDLIGQAAPEKDCDDIVDSSTFPILDFSIFFIVSFSILFIVSFSILFIVDFSALLIVDFTTLILDF</sequence>